<accession>A0A939ENQ5</accession>
<evidence type="ECO:0000256" key="2">
    <source>
        <dbReference type="ARBA" id="ARBA00005417"/>
    </source>
</evidence>
<name>A0A939ENQ5_9HYPH</name>
<evidence type="ECO:0000256" key="4">
    <source>
        <dbReference type="ARBA" id="ARBA00022741"/>
    </source>
</evidence>
<dbReference type="GO" id="GO:0016887">
    <property type="term" value="F:ATP hydrolysis activity"/>
    <property type="evidence" value="ECO:0007669"/>
    <property type="project" value="InterPro"/>
</dbReference>
<evidence type="ECO:0000256" key="3">
    <source>
        <dbReference type="ARBA" id="ARBA00022448"/>
    </source>
</evidence>
<dbReference type="PROSITE" id="PS50893">
    <property type="entry name" value="ABC_TRANSPORTER_2"/>
    <property type="match status" value="1"/>
</dbReference>
<dbReference type="CDD" id="cd03257">
    <property type="entry name" value="ABC_NikE_OppD_transporters"/>
    <property type="match status" value="1"/>
</dbReference>
<proteinExistence type="inferred from homology"/>
<dbReference type="InterPro" id="IPR017871">
    <property type="entry name" value="ABC_transporter-like_CS"/>
</dbReference>
<gene>
    <name evidence="7" type="ORF">J0X15_03835</name>
</gene>
<keyword evidence="4" id="KW-0547">Nucleotide-binding</keyword>
<dbReference type="InterPro" id="IPR003593">
    <property type="entry name" value="AAA+_ATPase"/>
</dbReference>
<dbReference type="Gene3D" id="3.40.50.300">
    <property type="entry name" value="P-loop containing nucleotide triphosphate hydrolases"/>
    <property type="match status" value="1"/>
</dbReference>
<evidence type="ECO:0000256" key="1">
    <source>
        <dbReference type="ARBA" id="ARBA00004417"/>
    </source>
</evidence>
<dbReference type="InterPro" id="IPR013563">
    <property type="entry name" value="Oligopep_ABC_C"/>
</dbReference>
<organism evidence="7 8">
    <name type="scientific">Roseibium limicola</name>
    <dbReference type="NCBI Taxonomy" id="2816037"/>
    <lineage>
        <taxon>Bacteria</taxon>
        <taxon>Pseudomonadati</taxon>
        <taxon>Pseudomonadota</taxon>
        <taxon>Alphaproteobacteria</taxon>
        <taxon>Hyphomicrobiales</taxon>
        <taxon>Stappiaceae</taxon>
        <taxon>Roseibium</taxon>
    </lineage>
</organism>
<dbReference type="AlphaFoldDB" id="A0A939ENQ5"/>
<keyword evidence="5 7" id="KW-0067">ATP-binding</keyword>
<dbReference type="GO" id="GO:0005524">
    <property type="term" value="F:ATP binding"/>
    <property type="evidence" value="ECO:0007669"/>
    <property type="project" value="UniProtKB-KW"/>
</dbReference>
<dbReference type="PANTHER" id="PTHR43776">
    <property type="entry name" value="TRANSPORT ATP-BINDING PROTEIN"/>
    <property type="match status" value="1"/>
</dbReference>
<evidence type="ECO:0000259" key="6">
    <source>
        <dbReference type="PROSITE" id="PS50893"/>
    </source>
</evidence>
<comment type="subcellular location">
    <subcellularLocation>
        <location evidence="1">Cell inner membrane</location>
        <topology evidence="1">Peripheral membrane protein</topology>
    </subcellularLocation>
</comment>
<reference evidence="7" key="1">
    <citation type="submission" date="2021-03" db="EMBL/GenBank/DDBJ databases">
        <title>Roseibium sp. CAU 1637 isolated from Incheon.</title>
        <authorList>
            <person name="Kim W."/>
        </authorList>
    </citation>
    <scope>NUCLEOTIDE SEQUENCE</scope>
    <source>
        <strain evidence="7">CAU 1637</strain>
    </source>
</reference>
<dbReference type="PROSITE" id="PS00211">
    <property type="entry name" value="ABC_TRANSPORTER_1"/>
    <property type="match status" value="1"/>
</dbReference>
<dbReference type="GO" id="GO:0015833">
    <property type="term" value="P:peptide transport"/>
    <property type="evidence" value="ECO:0007669"/>
    <property type="project" value="InterPro"/>
</dbReference>
<keyword evidence="8" id="KW-1185">Reference proteome</keyword>
<protein>
    <submittedName>
        <fullName evidence="7">Dipeptide ABC transporter ATP-binding protein</fullName>
    </submittedName>
</protein>
<dbReference type="RefSeq" id="WP_206938368.1">
    <property type="nucleotide sequence ID" value="NZ_JAFLNF010000002.1"/>
</dbReference>
<feature type="domain" description="ABC transporter" evidence="6">
    <location>
        <begin position="9"/>
        <end position="258"/>
    </location>
</feature>
<dbReference type="PANTHER" id="PTHR43776:SF7">
    <property type="entry name" value="D,D-DIPEPTIDE TRANSPORT ATP-BINDING PROTEIN DDPF-RELATED"/>
    <property type="match status" value="1"/>
</dbReference>
<comment type="similarity">
    <text evidence="2">Belongs to the ABC transporter superfamily.</text>
</comment>
<dbReference type="EMBL" id="JAFLNF010000002">
    <property type="protein sequence ID" value="MBO0344344.1"/>
    <property type="molecule type" value="Genomic_DNA"/>
</dbReference>
<dbReference type="SMART" id="SM00382">
    <property type="entry name" value="AAA"/>
    <property type="match status" value="1"/>
</dbReference>
<dbReference type="NCBIfam" id="NF008453">
    <property type="entry name" value="PRK11308.1"/>
    <property type="match status" value="1"/>
</dbReference>
<dbReference type="NCBIfam" id="TIGR01727">
    <property type="entry name" value="oligo_HPY"/>
    <property type="match status" value="1"/>
</dbReference>
<dbReference type="FunFam" id="3.40.50.300:FF:000016">
    <property type="entry name" value="Oligopeptide ABC transporter ATP-binding component"/>
    <property type="match status" value="1"/>
</dbReference>
<evidence type="ECO:0000313" key="8">
    <source>
        <dbReference type="Proteomes" id="UP000664779"/>
    </source>
</evidence>
<dbReference type="InterPro" id="IPR027417">
    <property type="entry name" value="P-loop_NTPase"/>
</dbReference>
<sequence length="325" mass="35598">MDATDAPLLQVKNLKVHFPSGSKGLFSEQQLVKAVDGVSFMVHAGETLAIVGESGCGKSTTGNAILGLAPVTEGQVTFRGQDIARLSPDERSRMWRNLQVVFQDPVAALNPKLTIGNSIAEPLAINGVPRAKQLERIVELLDLVGLNPSQKDRFPNELSGGQRQRVVIARALALEPDVIICDEPVSALDVSIQSQILNLLMKLQRELGLAYLFISHDLSVVRHIADRVIVMYLGHIIEQGPAEVLFSNPRHPYTEALLSAIPLPDPVAERSKKRVLLEGDLPSPLNPPKGCPFVTRCPIREERCAEAKPQLVQDENNREVACFLR</sequence>
<dbReference type="Pfam" id="PF08352">
    <property type="entry name" value="oligo_HPY"/>
    <property type="match status" value="1"/>
</dbReference>
<evidence type="ECO:0000256" key="5">
    <source>
        <dbReference type="ARBA" id="ARBA00022840"/>
    </source>
</evidence>
<dbReference type="SUPFAM" id="SSF52540">
    <property type="entry name" value="P-loop containing nucleoside triphosphate hydrolases"/>
    <property type="match status" value="1"/>
</dbReference>
<dbReference type="Proteomes" id="UP000664779">
    <property type="component" value="Unassembled WGS sequence"/>
</dbReference>
<dbReference type="GO" id="GO:0055085">
    <property type="term" value="P:transmembrane transport"/>
    <property type="evidence" value="ECO:0007669"/>
    <property type="project" value="UniProtKB-ARBA"/>
</dbReference>
<dbReference type="GO" id="GO:0005886">
    <property type="term" value="C:plasma membrane"/>
    <property type="evidence" value="ECO:0007669"/>
    <property type="project" value="UniProtKB-SubCell"/>
</dbReference>
<dbReference type="InterPro" id="IPR003439">
    <property type="entry name" value="ABC_transporter-like_ATP-bd"/>
</dbReference>
<comment type="caution">
    <text evidence="7">The sequence shown here is derived from an EMBL/GenBank/DDBJ whole genome shotgun (WGS) entry which is preliminary data.</text>
</comment>
<dbReference type="Pfam" id="PF00005">
    <property type="entry name" value="ABC_tran"/>
    <property type="match status" value="1"/>
</dbReference>
<keyword evidence="3" id="KW-0813">Transport</keyword>
<evidence type="ECO:0000313" key="7">
    <source>
        <dbReference type="EMBL" id="MBO0344344.1"/>
    </source>
</evidence>
<dbReference type="InterPro" id="IPR050319">
    <property type="entry name" value="ABC_transp_ATP-bind"/>
</dbReference>